<evidence type="ECO:0000313" key="1">
    <source>
        <dbReference type="EMBL" id="GAB0183125.1"/>
    </source>
</evidence>
<accession>A0ABC9WCU0</accession>
<organism evidence="1 2">
    <name type="scientific">Grus japonensis</name>
    <name type="common">Japanese crane</name>
    <name type="synonym">Red-crowned crane</name>
    <dbReference type="NCBI Taxonomy" id="30415"/>
    <lineage>
        <taxon>Eukaryota</taxon>
        <taxon>Metazoa</taxon>
        <taxon>Chordata</taxon>
        <taxon>Craniata</taxon>
        <taxon>Vertebrata</taxon>
        <taxon>Euteleostomi</taxon>
        <taxon>Archelosauria</taxon>
        <taxon>Archosauria</taxon>
        <taxon>Dinosauria</taxon>
        <taxon>Saurischia</taxon>
        <taxon>Theropoda</taxon>
        <taxon>Coelurosauria</taxon>
        <taxon>Aves</taxon>
        <taxon>Neognathae</taxon>
        <taxon>Neoaves</taxon>
        <taxon>Gruiformes</taxon>
        <taxon>Gruidae</taxon>
        <taxon>Grus</taxon>
    </lineage>
</organism>
<dbReference type="EMBL" id="BAAFJT010000002">
    <property type="protein sequence ID" value="GAB0183125.1"/>
    <property type="molecule type" value="Genomic_DNA"/>
</dbReference>
<keyword evidence="2" id="KW-1185">Reference proteome</keyword>
<evidence type="ECO:0000313" key="2">
    <source>
        <dbReference type="Proteomes" id="UP001623348"/>
    </source>
</evidence>
<gene>
    <name evidence="1" type="ORF">GRJ2_000777800</name>
</gene>
<sequence length="77" mass="9132">MENIEKKLPERRWRQSLNMHQIRSCFISSHNTIENIKLTSVLLYSPREVIELGGDAWDGTQGRIWLIIKQLQRNLDI</sequence>
<comment type="caution">
    <text evidence="1">The sequence shown here is derived from an EMBL/GenBank/DDBJ whole genome shotgun (WGS) entry which is preliminary data.</text>
</comment>
<dbReference type="Proteomes" id="UP001623348">
    <property type="component" value="Unassembled WGS sequence"/>
</dbReference>
<name>A0ABC9WCU0_GRUJA</name>
<protein>
    <submittedName>
        <fullName evidence="1">Uncharacterized protein</fullName>
    </submittedName>
</protein>
<proteinExistence type="predicted"/>
<reference evidence="1 2" key="1">
    <citation type="submission" date="2024-06" db="EMBL/GenBank/DDBJ databases">
        <title>The draft genome of Grus japonensis, version 3.</title>
        <authorList>
            <person name="Nabeshima K."/>
            <person name="Suzuki S."/>
            <person name="Onuma M."/>
        </authorList>
    </citation>
    <scope>NUCLEOTIDE SEQUENCE [LARGE SCALE GENOMIC DNA]</scope>
    <source>
        <strain evidence="1 2">451A</strain>
    </source>
</reference>
<dbReference type="AlphaFoldDB" id="A0ABC9WCU0"/>